<feature type="active site" description="O-(5'-phospho-DNA)-serine intermediate" evidence="5">
    <location>
        <position position="9"/>
    </location>
</feature>
<feature type="domain" description="Resolvase/invertase-type recombinase catalytic" evidence="6">
    <location>
        <begin position="1"/>
        <end position="141"/>
    </location>
</feature>
<dbReference type="PROSITE" id="PS51736">
    <property type="entry name" value="RECOMBINASES_3"/>
    <property type="match status" value="1"/>
</dbReference>
<dbReference type="Pfam" id="PF00239">
    <property type="entry name" value="Resolvase"/>
    <property type="match status" value="1"/>
</dbReference>
<accession>A0ABY5C3J0</accession>
<dbReference type="InterPro" id="IPR006119">
    <property type="entry name" value="Resolv_N"/>
</dbReference>
<dbReference type="Gene3D" id="1.10.10.60">
    <property type="entry name" value="Homeodomain-like"/>
    <property type="match status" value="1"/>
</dbReference>
<evidence type="ECO:0000313" key="8">
    <source>
        <dbReference type="Proteomes" id="UP001057532"/>
    </source>
</evidence>
<dbReference type="PANTHER" id="PTHR30461">
    <property type="entry name" value="DNA-INVERTASE FROM LAMBDOID PROPHAGE"/>
    <property type="match status" value="1"/>
</dbReference>
<dbReference type="RefSeq" id="WP_252780168.1">
    <property type="nucleotide sequence ID" value="NZ_CP097478.1"/>
</dbReference>
<dbReference type="SMART" id="SM00857">
    <property type="entry name" value="Resolvase"/>
    <property type="match status" value="1"/>
</dbReference>
<dbReference type="Gene3D" id="3.40.50.1390">
    <property type="entry name" value="Resolvase, N-terminal catalytic domain"/>
    <property type="match status" value="1"/>
</dbReference>
<name>A0ABY5C3J0_9LACO</name>
<gene>
    <name evidence="7" type="ORF">M8332_00330</name>
</gene>
<evidence type="ECO:0000256" key="3">
    <source>
        <dbReference type="ARBA" id="ARBA00023125"/>
    </source>
</evidence>
<dbReference type="EMBL" id="CP097478">
    <property type="protein sequence ID" value="USS93350.1"/>
    <property type="molecule type" value="Genomic_DNA"/>
</dbReference>
<keyword evidence="2" id="KW-0229">DNA integration</keyword>
<evidence type="ECO:0000256" key="4">
    <source>
        <dbReference type="ARBA" id="ARBA00023172"/>
    </source>
</evidence>
<sequence length="203" mass="23332">MKFGYARVSSNSQNLSRQIKALRQNGCEYIYQEKISGKDLARPKLMELLDTIHVGDEVVVLDLDRLGRNNNDITIVMNQIREKQAVFKVLSLPSFDGISDPNLKALLNNLIIEIYKYQAEAERIKIRERQRQGIEIAKKKGVYKGGVSKYSLRSKNPQGRLVAKEMIKMFREGIGNSEIARTLGISRKTVFLKRKQYIDNHTF</sequence>
<comment type="similarity">
    <text evidence="1">Belongs to the site-specific recombinase resolvase family.</text>
</comment>
<dbReference type="SUPFAM" id="SSF53041">
    <property type="entry name" value="Resolvase-like"/>
    <property type="match status" value="1"/>
</dbReference>
<dbReference type="PROSITE" id="PS00397">
    <property type="entry name" value="RECOMBINASES_1"/>
    <property type="match status" value="1"/>
</dbReference>
<organism evidence="7 8">
    <name type="scientific">Fructilactobacillus ixorae</name>
    <dbReference type="NCBI Taxonomy" id="1750535"/>
    <lineage>
        <taxon>Bacteria</taxon>
        <taxon>Bacillati</taxon>
        <taxon>Bacillota</taxon>
        <taxon>Bacilli</taxon>
        <taxon>Lactobacillales</taxon>
        <taxon>Lactobacillaceae</taxon>
        <taxon>Fructilactobacillus</taxon>
    </lineage>
</organism>
<protein>
    <submittedName>
        <fullName evidence="7">Recombinase family protein</fullName>
    </submittedName>
</protein>
<dbReference type="InterPro" id="IPR036162">
    <property type="entry name" value="Resolvase-like_N_sf"/>
</dbReference>
<dbReference type="PANTHER" id="PTHR30461:SF26">
    <property type="entry name" value="RESOLVASE HOMOLOG YNEB"/>
    <property type="match status" value="1"/>
</dbReference>
<evidence type="ECO:0000259" key="6">
    <source>
        <dbReference type="PROSITE" id="PS51736"/>
    </source>
</evidence>
<keyword evidence="4" id="KW-0233">DNA recombination</keyword>
<dbReference type="Proteomes" id="UP001057532">
    <property type="component" value="Chromosome"/>
</dbReference>
<keyword evidence="8" id="KW-1185">Reference proteome</keyword>
<proteinExistence type="inferred from homology"/>
<evidence type="ECO:0000313" key="7">
    <source>
        <dbReference type="EMBL" id="USS93350.1"/>
    </source>
</evidence>
<evidence type="ECO:0000256" key="1">
    <source>
        <dbReference type="ARBA" id="ARBA00009913"/>
    </source>
</evidence>
<dbReference type="CDD" id="cd03768">
    <property type="entry name" value="SR_ResInv"/>
    <property type="match status" value="1"/>
</dbReference>
<reference evidence="7" key="1">
    <citation type="submission" date="2022-05" db="EMBL/GenBank/DDBJ databases">
        <authorList>
            <person name="Oliphant S.A."/>
            <person name="Watson-Haigh N.S."/>
            <person name="Sumby K.M."/>
            <person name="Gardner J.M."/>
            <person name="Jiranek V."/>
        </authorList>
    </citation>
    <scope>NUCLEOTIDE SEQUENCE</scope>
    <source>
        <strain evidence="7">Ru20-1</strain>
    </source>
</reference>
<dbReference type="PROSITE" id="PS00398">
    <property type="entry name" value="RECOMBINASES_2"/>
    <property type="match status" value="1"/>
</dbReference>
<keyword evidence="3" id="KW-0238">DNA-binding</keyword>
<dbReference type="InterPro" id="IPR050639">
    <property type="entry name" value="SSR_resolvase"/>
</dbReference>
<evidence type="ECO:0000256" key="5">
    <source>
        <dbReference type="PROSITE-ProRule" id="PRU10137"/>
    </source>
</evidence>
<dbReference type="InterPro" id="IPR006118">
    <property type="entry name" value="Recombinase_CS"/>
</dbReference>
<evidence type="ECO:0000256" key="2">
    <source>
        <dbReference type="ARBA" id="ARBA00022908"/>
    </source>
</evidence>